<name>T1FLP9_HELRO</name>
<keyword evidence="4" id="KW-1185">Reference proteome</keyword>
<proteinExistence type="predicted"/>
<dbReference type="RefSeq" id="XP_009014819.1">
    <property type="nucleotide sequence ID" value="XM_009016571.1"/>
</dbReference>
<dbReference type="CTD" id="20209748"/>
<dbReference type="EMBL" id="AMQM01011281">
    <property type="status" value="NOT_ANNOTATED_CDS"/>
    <property type="molecule type" value="Genomic_DNA"/>
</dbReference>
<evidence type="ECO:0000313" key="2">
    <source>
        <dbReference type="EMBL" id="ESO07083.1"/>
    </source>
</evidence>
<protein>
    <submittedName>
        <fullName evidence="2 3">Uncharacterized protein</fullName>
    </submittedName>
</protein>
<gene>
    <name evidence="3" type="primary">20209748</name>
    <name evidence="2" type="ORF">HELRODRAFT_184660</name>
</gene>
<organism evidence="3 4">
    <name type="scientific">Helobdella robusta</name>
    <name type="common">Californian leech</name>
    <dbReference type="NCBI Taxonomy" id="6412"/>
    <lineage>
        <taxon>Eukaryota</taxon>
        <taxon>Metazoa</taxon>
        <taxon>Spiralia</taxon>
        <taxon>Lophotrochozoa</taxon>
        <taxon>Annelida</taxon>
        <taxon>Clitellata</taxon>
        <taxon>Hirudinea</taxon>
        <taxon>Rhynchobdellida</taxon>
        <taxon>Glossiphoniidae</taxon>
        <taxon>Helobdella</taxon>
    </lineage>
</organism>
<dbReference type="GeneID" id="20209748"/>
<dbReference type="InParanoid" id="T1FLP9"/>
<accession>T1FLP9</accession>
<dbReference type="KEGG" id="hro:HELRODRAFT_184660"/>
<keyword evidence="1" id="KW-0472">Membrane</keyword>
<reference evidence="4" key="1">
    <citation type="submission" date="2012-12" db="EMBL/GenBank/DDBJ databases">
        <authorList>
            <person name="Hellsten U."/>
            <person name="Grimwood J."/>
            <person name="Chapman J.A."/>
            <person name="Shapiro H."/>
            <person name="Aerts A."/>
            <person name="Otillar R.P."/>
            <person name="Terry A.Y."/>
            <person name="Boore J.L."/>
            <person name="Simakov O."/>
            <person name="Marletaz F."/>
            <person name="Cho S.-J."/>
            <person name="Edsinger-Gonzales E."/>
            <person name="Havlak P."/>
            <person name="Kuo D.-H."/>
            <person name="Larsson T."/>
            <person name="Lv J."/>
            <person name="Arendt D."/>
            <person name="Savage R."/>
            <person name="Osoegawa K."/>
            <person name="de Jong P."/>
            <person name="Lindberg D.R."/>
            <person name="Seaver E.C."/>
            <person name="Weisblat D.A."/>
            <person name="Putnam N.H."/>
            <person name="Grigoriev I.V."/>
            <person name="Rokhsar D.S."/>
        </authorList>
    </citation>
    <scope>NUCLEOTIDE SEQUENCE</scope>
</reference>
<dbReference type="HOGENOM" id="CLU_2256731_0_0_1"/>
<sequence>VLTTAVQTNAESDAGLTLAMVLFGLWAVFALSSIFGTVYICRRYCKRKLKSKEYNVSQKTQLPNLNRPSSESSNFYYVTPADANVRFINDEDGCIIPLDQFGNE</sequence>
<dbReference type="EMBL" id="KB096232">
    <property type="protein sequence ID" value="ESO07083.1"/>
    <property type="molecule type" value="Genomic_DNA"/>
</dbReference>
<dbReference type="Proteomes" id="UP000015101">
    <property type="component" value="Unassembled WGS sequence"/>
</dbReference>
<evidence type="ECO:0000256" key="1">
    <source>
        <dbReference type="SAM" id="Phobius"/>
    </source>
</evidence>
<reference evidence="2 4" key="2">
    <citation type="journal article" date="2013" name="Nature">
        <title>Insights into bilaterian evolution from three spiralian genomes.</title>
        <authorList>
            <person name="Simakov O."/>
            <person name="Marletaz F."/>
            <person name="Cho S.J."/>
            <person name="Edsinger-Gonzales E."/>
            <person name="Havlak P."/>
            <person name="Hellsten U."/>
            <person name="Kuo D.H."/>
            <person name="Larsson T."/>
            <person name="Lv J."/>
            <person name="Arendt D."/>
            <person name="Savage R."/>
            <person name="Osoegawa K."/>
            <person name="de Jong P."/>
            <person name="Grimwood J."/>
            <person name="Chapman J.A."/>
            <person name="Shapiro H."/>
            <person name="Aerts A."/>
            <person name="Otillar R.P."/>
            <person name="Terry A.Y."/>
            <person name="Boore J.L."/>
            <person name="Grigoriev I.V."/>
            <person name="Lindberg D.R."/>
            <person name="Seaver E.C."/>
            <person name="Weisblat D.A."/>
            <person name="Putnam N.H."/>
            <person name="Rokhsar D.S."/>
        </authorList>
    </citation>
    <scope>NUCLEOTIDE SEQUENCE</scope>
</reference>
<keyword evidence="1" id="KW-0812">Transmembrane</keyword>
<evidence type="ECO:0000313" key="3">
    <source>
        <dbReference type="EnsemblMetazoa" id="HelroP184660"/>
    </source>
</evidence>
<dbReference type="EnsemblMetazoa" id="HelroT184660">
    <property type="protein sequence ID" value="HelroP184660"/>
    <property type="gene ID" value="HelroG184660"/>
</dbReference>
<keyword evidence="1" id="KW-1133">Transmembrane helix</keyword>
<reference evidence="3" key="3">
    <citation type="submission" date="2015-06" db="UniProtKB">
        <authorList>
            <consortium name="EnsemblMetazoa"/>
        </authorList>
    </citation>
    <scope>IDENTIFICATION</scope>
</reference>
<feature type="transmembrane region" description="Helical" evidence="1">
    <location>
        <begin position="20"/>
        <end position="41"/>
    </location>
</feature>
<evidence type="ECO:0000313" key="4">
    <source>
        <dbReference type="Proteomes" id="UP000015101"/>
    </source>
</evidence>
<dbReference type="AlphaFoldDB" id="T1FLP9"/>